<dbReference type="Gene3D" id="3.40.1350.10">
    <property type="match status" value="1"/>
</dbReference>
<dbReference type="InterPro" id="IPR011856">
    <property type="entry name" value="tRNA_endonuc-like_dom_sf"/>
</dbReference>
<name>A0A7I9YSI2_MYCBU</name>
<protein>
    <recommendedName>
        <fullName evidence="1">Restriction endonuclease type IV Mrr domain-containing protein</fullName>
    </recommendedName>
</protein>
<evidence type="ECO:0000313" key="2">
    <source>
        <dbReference type="EMBL" id="GFG91628.1"/>
    </source>
</evidence>
<proteinExistence type="predicted"/>
<comment type="caution">
    <text evidence="2">The sequence shown here is derived from an EMBL/GenBank/DDBJ whole genome shotgun (WGS) entry which is preliminary data.</text>
</comment>
<dbReference type="EMBL" id="BLKZ01000001">
    <property type="protein sequence ID" value="GFG91628.1"/>
    <property type="molecule type" value="Genomic_DNA"/>
</dbReference>
<evidence type="ECO:0000259" key="1">
    <source>
        <dbReference type="Pfam" id="PF04471"/>
    </source>
</evidence>
<dbReference type="RefSeq" id="WP_371871614.1">
    <property type="nucleotide sequence ID" value="NZ_BLKZ01000001.1"/>
</dbReference>
<dbReference type="SUPFAM" id="SSF52980">
    <property type="entry name" value="Restriction endonuclease-like"/>
    <property type="match status" value="1"/>
</dbReference>
<dbReference type="InterPro" id="IPR011335">
    <property type="entry name" value="Restrct_endonuc-II-like"/>
</dbReference>
<dbReference type="GO" id="GO:0004519">
    <property type="term" value="F:endonuclease activity"/>
    <property type="evidence" value="ECO:0007669"/>
    <property type="project" value="InterPro"/>
</dbReference>
<evidence type="ECO:0000313" key="3">
    <source>
        <dbReference type="Proteomes" id="UP000465360"/>
    </source>
</evidence>
<gene>
    <name evidence="2" type="ORF">MBOU_36700</name>
</gene>
<accession>A0A7I9YSI2</accession>
<dbReference type="GO" id="GO:0003677">
    <property type="term" value="F:DNA binding"/>
    <property type="evidence" value="ECO:0007669"/>
    <property type="project" value="InterPro"/>
</dbReference>
<dbReference type="AlphaFoldDB" id="A0A7I9YSI2"/>
<reference evidence="2 3" key="1">
    <citation type="journal article" date="2019" name="Emerg. Microbes Infect.">
        <title>Comprehensive subspecies identification of 175 nontuberculous mycobacteria species based on 7547 genomic profiles.</title>
        <authorList>
            <person name="Matsumoto Y."/>
            <person name="Kinjo T."/>
            <person name="Motooka D."/>
            <person name="Nabeya D."/>
            <person name="Jung N."/>
            <person name="Uechi K."/>
            <person name="Horii T."/>
            <person name="Iida T."/>
            <person name="Fujita J."/>
            <person name="Nakamura S."/>
        </authorList>
    </citation>
    <scope>NUCLEOTIDE SEQUENCE [LARGE SCALE GENOMIC DNA]</scope>
    <source>
        <strain evidence="2 3">JCM 30725</strain>
    </source>
</reference>
<dbReference type="InterPro" id="IPR007560">
    <property type="entry name" value="Restrct_endonuc_IV_Mrr"/>
</dbReference>
<keyword evidence="3" id="KW-1185">Reference proteome</keyword>
<feature type="domain" description="Restriction endonuclease type IV Mrr" evidence="1">
    <location>
        <begin position="74"/>
        <end position="138"/>
    </location>
</feature>
<dbReference type="Proteomes" id="UP000465360">
    <property type="component" value="Unassembled WGS sequence"/>
</dbReference>
<dbReference type="Pfam" id="PF04471">
    <property type="entry name" value="Mrr_cat"/>
    <property type="match status" value="1"/>
</dbReference>
<dbReference type="GO" id="GO:0009307">
    <property type="term" value="P:DNA restriction-modification system"/>
    <property type="evidence" value="ECO:0007669"/>
    <property type="project" value="InterPro"/>
</dbReference>
<organism evidence="2 3">
    <name type="scientific">Mycobacterium bourgelatii</name>
    <dbReference type="NCBI Taxonomy" id="1273442"/>
    <lineage>
        <taxon>Bacteria</taxon>
        <taxon>Bacillati</taxon>
        <taxon>Actinomycetota</taxon>
        <taxon>Actinomycetes</taxon>
        <taxon>Mycobacteriales</taxon>
        <taxon>Mycobacteriaceae</taxon>
        <taxon>Mycobacterium</taxon>
    </lineage>
</organism>
<sequence>MATHFAELLPGSKELVALGELADDLIRRVPPALVRCHVVVDSSCPNTRASESHNDWTTTTGSPHTEIVEGIPHSIICECKFWKTNIPAEKVRAFRVAVEETGANRGYIVSQKGFQTGAIAAARATNVELVTYEQFQELYFEKWFARRIWTLESTIANFNVYYEPGPSGRCGYDLLKSDDERAAYDEVWNKYGSAARSGDRFGHAA</sequence>